<dbReference type="RefSeq" id="WP_092498933.1">
    <property type="nucleotide sequence ID" value="NZ_FOFG01000016.1"/>
</dbReference>
<evidence type="ECO:0000313" key="2">
    <source>
        <dbReference type="EMBL" id="SER36166.1"/>
    </source>
</evidence>
<evidence type="ECO:0000313" key="3">
    <source>
        <dbReference type="Proteomes" id="UP000199647"/>
    </source>
</evidence>
<reference evidence="2 3" key="1">
    <citation type="submission" date="2016-10" db="EMBL/GenBank/DDBJ databases">
        <authorList>
            <person name="de Groot N.N."/>
        </authorList>
    </citation>
    <scope>NUCLEOTIDE SEQUENCE [LARGE SCALE GENOMIC DNA]</scope>
    <source>
        <strain evidence="2 3">A52C2</strain>
    </source>
</reference>
<protein>
    <submittedName>
        <fullName evidence="2">Uncharacterized protein</fullName>
    </submittedName>
</protein>
<dbReference type="STRING" id="1855383.SAMN05216548_11644"/>
<dbReference type="EMBL" id="FOFG01000016">
    <property type="protein sequence ID" value="SER36166.1"/>
    <property type="molecule type" value="Genomic_DNA"/>
</dbReference>
<feature type="transmembrane region" description="Helical" evidence="1">
    <location>
        <begin position="7"/>
        <end position="24"/>
    </location>
</feature>
<feature type="transmembrane region" description="Helical" evidence="1">
    <location>
        <begin position="30"/>
        <end position="47"/>
    </location>
</feature>
<name>A0A1H9NJP7_9HYPH</name>
<keyword evidence="1" id="KW-0472">Membrane</keyword>
<dbReference type="Proteomes" id="UP000199647">
    <property type="component" value="Unassembled WGS sequence"/>
</dbReference>
<keyword evidence="1" id="KW-1133">Transmembrane helix</keyword>
<evidence type="ECO:0000256" key="1">
    <source>
        <dbReference type="SAM" id="Phobius"/>
    </source>
</evidence>
<gene>
    <name evidence="2" type="ORF">SAMN05216548_11644</name>
</gene>
<keyword evidence="3" id="KW-1185">Reference proteome</keyword>
<dbReference type="AlphaFoldDB" id="A0A1H9NJP7"/>
<organism evidence="2 3">
    <name type="scientific">Faunimonas pinastri</name>
    <dbReference type="NCBI Taxonomy" id="1855383"/>
    <lineage>
        <taxon>Bacteria</taxon>
        <taxon>Pseudomonadati</taxon>
        <taxon>Pseudomonadota</taxon>
        <taxon>Alphaproteobacteria</taxon>
        <taxon>Hyphomicrobiales</taxon>
        <taxon>Afifellaceae</taxon>
        <taxon>Faunimonas</taxon>
    </lineage>
</organism>
<sequence length="65" mass="6992">MGYIARGVMLVALLSTIICSGLWLVTGSRAIAGTSVLLVPFGMVPVADRILQRRGHELPDEKNDL</sequence>
<proteinExistence type="predicted"/>
<accession>A0A1H9NJP7</accession>
<keyword evidence="1" id="KW-0812">Transmembrane</keyword>